<evidence type="ECO:0000313" key="7">
    <source>
        <dbReference type="EMBL" id="EXJ92259.1"/>
    </source>
</evidence>
<dbReference type="PANTHER" id="PTHR12705:SF0">
    <property type="entry name" value="ORIGIN RECOGNITION COMPLEX SUBUNIT 5"/>
    <property type="match status" value="1"/>
</dbReference>
<dbReference type="EMBL" id="AMGY01000001">
    <property type="protein sequence ID" value="EXJ92259.1"/>
    <property type="molecule type" value="Genomic_DNA"/>
</dbReference>
<dbReference type="PANTHER" id="PTHR12705">
    <property type="entry name" value="ORIGIN RECOGNITION COMPLEX SUBUNIT 5"/>
    <property type="match status" value="1"/>
</dbReference>
<dbReference type="GO" id="GO:0003688">
    <property type="term" value="F:DNA replication origin binding"/>
    <property type="evidence" value="ECO:0007669"/>
    <property type="project" value="TreeGrafter"/>
</dbReference>
<dbReference type="Pfam" id="PF14630">
    <property type="entry name" value="ORC5_C"/>
    <property type="match status" value="1"/>
</dbReference>
<name>W9ZCK3_9EURO</name>
<feature type="region of interest" description="Disordered" evidence="4">
    <location>
        <begin position="404"/>
        <end position="441"/>
    </location>
</feature>
<evidence type="ECO:0000259" key="5">
    <source>
        <dbReference type="Pfam" id="PF14630"/>
    </source>
</evidence>
<dbReference type="GeneID" id="19164949"/>
<dbReference type="eggNOG" id="KOG2543">
    <property type="taxonomic scope" value="Eukaryota"/>
</dbReference>
<feature type="domain" description="Origin recognition complex subunit 5 C-terminal" evidence="5">
    <location>
        <begin position="368"/>
        <end position="557"/>
    </location>
</feature>
<dbReference type="GO" id="GO:0005664">
    <property type="term" value="C:nuclear origin of replication recognition complex"/>
    <property type="evidence" value="ECO:0007669"/>
    <property type="project" value="TreeGrafter"/>
</dbReference>
<comment type="subcellular location">
    <subcellularLocation>
        <location evidence="1">Nucleus</location>
    </subcellularLocation>
</comment>
<dbReference type="Pfam" id="PF21639">
    <property type="entry name" value="ORC5_lid"/>
    <property type="match status" value="1"/>
</dbReference>
<keyword evidence="8" id="KW-1185">Reference proteome</keyword>
<feature type="compositionally biased region" description="Basic residues" evidence="4">
    <location>
        <begin position="406"/>
        <end position="420"/>
    </location>
</feature>
<dbReference type="InterPro" id="IPR047088">
    <property type="entry name" value="ORC5_C"/>
</dbReference>
<dbReference type="HOGENOM" id="CLU_028223_2_0_1"/>
<protein>
    <submittedName>
        <fullName evidence="7">Uncharacterized protein</fullName>
    </submittedName>
</protein>
<dbReference type="RefSeq" id="XP_007729149.1">
    <property type="nucleotide sequence ID" value="XM_007730959.1"/>
</dbReference>
<comment type="caution">
    <text evidence="7">The sequence shown here is derived from an EMBL/GenBank/DDBJ whole genome shotgun (WGS) entry which is preliminary data.</text>
</comment>
<dbReference type="STRING" id="1182542.W9ZCK3"/>
<feature type="compositionally biased region" description="Polar residues" evidence="4">
    <location>
        <begin position="315"/>
        <end position="325"/>
    </location>
</feature>
<dbReference type="InterPro" id="IPR048866">
    <property type="entry name" value="ORC5_lid"/>
</dbReference>
<evidence type="ECO:0000256" key="3">
    <source>
        <dbReference type="ARBA" id="ARBA00023242"/>
    </source>
</evidence>
<keyword evidence="3" id="KW-0539">Nucleus</keyword>
<feature type="domain" description="ORC5 lid" evidence="6">
    <location>
        <begin position="221"/>
        <end position="290"/>
    </location>
</feature>
<evidence type="ECO:0000313" key="8">
    <source>
        <dbReference type="Proteomes" id="UP000019478"/>
    </source>
</evidence>
<organism evidence="7 8">
    <name type="scientific">Capronia epimyces CBS 606.96</name>
    <dbReference type="NCBI Taxonomy" id="1182542"/>
    <lineage>
        <taxon>Eukaryota</taxon>
        <taxon>Fungi</taxon>
        <taxon>Dikarya</taxon>
        <taxon>Ascomycota</taxon>
        <taxon>Pezizomycotina</taxon>
        <taxon>Eurotiomycetes</taxon>
        <taxon>Chaetothyriomycetidae</taxon>
        <taxon>Chaetothyriales</taxon>
        <taxon>Herpotrichiellaceae</taxon>
        <taxon>Capronia</taxon>
    </lineage>
</organism>
<evidence type="ECO:0000256" key="2">
    <source>
        <dbReference type="ARBA" id="ARBA00022705"/>
    </source>
</evidence>
<proteinExistence type="predicted"/>
<dbReference type="InterPro" id="IPR020796">
    <property type="entry name" value="ORC5"/>
</dbReference>
<dbReference type="OrthoDB" id="365981at2759"/>
<evidence type="ECO:0000259" key="6">
    <source>
        <dbReference type="Pfam" id="PF21639"/>
    </source>
</evidence>
<evidence type="ECO:0000256" key="1">
    <source>
        <dbReference type="ARBA" id="ARBA00004123"/>
    </source>
</evidence>
<feature type="compositionally biased region" description="Low complexity" evidence="4">
    <location>
        <begin position="510"/>
        <end position="522"/>
    </location>
</feature>
<gene>
    <name evidence="7" type="ORF">A1O3_00809</name>
</gene>
<dbReference type="GO" id="GO:0006270">
    <property type="term" value="P:DNA replication initiation"/>
    <property type="evidence" value="ECO:0007669"/>
    <property type="project" value="TreeGrafter"/>
</dbReference>
<reference evidence="7 8" key="1">
    <citation type="submission" date="2013-03" db="EMBL/GenBank/DDBJ databases">
        <title>The Genome Sequence of Capronia epimyces CBS 606.96.</title>
        <authorList>
            <consortium name="The Broad Institute Genomics Platform"/>
            <person name="Cuomo C."/>
            <person name="de Hoog S."/>
            <person name="Gorbushina A."/>
            <person name="Walker B."/>
            <person name="Young S.K."/>
            <person name="Zeng Q."/>
            <person name="Gargeya S."/>
            <person name="Fitzgerald M."/>
            <person name="Haas B."/>
            <person name="Abouelleil A."/>
            <person name="Allen A.W."/>
            <person name="Alvarado L."/>
            <person name="Arachchi H.M."/>
            <person name="Berlin A.M."/>
            <person name="Chapman S.B."/>
            <person name="Gainer-Dewar J."/>
            <person name="Goldberg J."/>
            <person name="Griggs A."/>
            <person name="Gujja S."/>
            <person name="Hansen M."/>
            <person name="Howarth C."/>
            <person name="Imamovic A."/>
            <person name="Ireland A."/>
            <person name="Larimer J."/>
            <person name="McCowan C."/>
            <person name="Murphy C."/>
            <person name="Pearson M."/>
            <person name="Poon T.W."/>
            <person name="Priest M."/>
            <person name="Roberts A."/>
            <person name="Saif S."/>
            <person name="Shea T."/>
            <person name="Sisk P."/>
            <person name="Sykes S."/>
            <person name="Wortman J."/>
            <person name="Nusbaum C."/>
            <person name="Birren B."/>
        </authorList>
    </citation>
    <scope>NUCLEOTIDE SEQUENCE [LARGE SCALE GENOMIC DNA]</scope>
    <source>
        <strain evidence="7 8">CBS 606.96</strain>
    </source>
</reference>
<evidence type="ECO:0000256" key="4">
    <source>
        <dbReference type="SAM" id="MobiDB-lite"/>
    </source>
</evidence>
<feature type="compositionally biased region" description="Low complexity" evidence="4">
    <location>
        <begin position="421"/>
        <end position="430"/>
    </location>
</feature>
<sequence>MGVLLPPDLLQLISQQLPCRDSQILQLATYFNGVFPSPAVLVAHGLEHTSKKDVIVGVLERRGIDYAVLRSRECLSQRHLVSKVFAAALQALGLETRVEQYGRVDSINALLENLRKLSEHAAGRRFVVVLEDTDKLKQAGATLLPALARLGDYIPGFSIIMTSGSPQPLILHRTGVPHIHFPSYTRREAVYIITAEGPPPLSSCPPETTIAVDEKAISKLYAQFALTVYDSLIAATSSTSIPRYRSTCHKLWPRFIWPLVSGQEPPGTGTGRGQTWDFAKLIVQNRALFQLEGERALHRTLSTSTQKRALAETDSLGTVSRSQSIGERGAPDAPSTPSNGVLSASGPPRDARSPSLLSRTASTNPPLLKHFSTLILVSSYLASHTLPKHDILLFSRLSSSSATMSRKIRRLRQMPTKRKSTSTPTASPSKNNSESKPRPKTRAKSLFAANAGLGVARPFTLERLVAILRAVHPHGIPNRPGHGVSDRVYRELGELEKLRLVVRASGPSFSGGSATLGSSSTSAGGGDDGSEERWRVNVSRDWVVDMGKVWGMGISEYEIDQES</sequence>
<feature type="region of interest" description="Disordered" evidence="4">
    <location>
        <begin position="308"/>
        <end position="363"/>
    </location>
</feature>
<dbReference type="AlphaFoldDB" id="W9ZCK3"/>
<dbReference type="Proteomes" id="UP000019478">
    <property type="component" value="Unassembled WGS sequence"/>
</dbReference>
<accession>W9ZCK3</accession>
<feature type="region of interest" description="Disordered" evidence="4">
    <location>
        <begin position="509"/>
        <end position="533"/>
    </location>
</feature>
<keyword evidence="2" id="KW-0235">DNA replication</keyword>